<keyword evidence="2" id="KW-0812">Transmembrane</keyword>
<dbReference type="AlphaFoldDB" id="X1HXZ0"/>
<feature type="region of interest" description="Disordered" evidence="1">
    <location>
        <begin position="177"/>
        <end position="236"/>
    </location>
</feature>
<accession>X1HXZ0</accession>
<comment type="caution">
    <text evidence="3">The sequence shown here is derived from an EMBL/GenBank/DDBJ whole genome shotgun (WGS) entry which is preliminary data.</text>
</comment>
<gene>
    <name evidence="3" type="ORF">S03H2_44074</name>
</gene>
<evidence type="ECO:0000256" key="1">
    <source>
        <dbReference type="SAM" id="MobiDB-lite"/>
    </source>
</evidence>
<protein>
    <submittedName>
        <fullName evidence="3">Uncharacterized protein</fullName>
    </submittedName>
</protein>
<evidence type="ECO:0000256" key="2">
    <source>
        <dbReference type="SAM" id="Phobius"/>
    </source>
</evidence>
<feature type="compositionally biased region" description="Polar residues" evidence="1">
    <location>
        <begin position="183"/>
        <end position="194"/>
    </location>
</feature>
<keyword evidence="2" id="KW-1133">Transmembrane helix</keyword>
<feature type="transmembrane region" description="Helical" evidence="2">
    <location>
        <begin position="86"/>
        <end position="108"/>
    </location>
</feature>
<keyword evidence="2" id="KW-0472">Membrane</keyword>
<proteinExistence type="predicted"/>
<organism evidence="3">
    <name type="scientific">marine sediment metagenome</name>
    <dbReference type="NCBI Taxonomy" id="412755"/>
    <lineage>
        <taxon>unclassified sequences</taxon>
        <taxon>metagenomes</taxon>
        <taxon>ecological metagenomes</taxon>
    </lineage>
</organism>
<reference evidence="3" key="1">
    <citation type="journal article" date="2014" name="Front. Microbiol.">
        <title>High frequency of phylogenetically diverse reductive dehalogenase-homologous genes in deep subseafloor sedimentary metagenomes.</title>
        <authorList>
            <person name="Kawai M."/>
            <person name="Futagami T."/>
            <person name="Toyoda A."/>
            <person name="Takaki Y."/>
            <person name="Nishi S."/>
            <person name="Hori S."/>
            <person name="Arai W."/>
            <person name="Tsubouchi T."/>
            <person name="Morono Y."/>
            <person name="Uchiyama I."/>
            <person name="Ito T."/>
            <person name="Fujiyama A."/>
            <person name="Inagaki F."/>
            <person name="Takami H."/>
        </authorList>
    </citation>
    <scope>NUCLEOTIDE SEQUENCE</scope>
    <source>
        <strain evidence="3">Expedition CK06-06</strain>
    </source>
</reference>
<feature type="compositionally biased region" description="Polar residues" evidence="1">
    <location>
        <begin position="213"/>
        <end position="236"/>
    </location>
</feature>
<sequence length="236" mass="26892">MKIKFVILSLLVFLAGNGARSWVTSQQRKEKQLLKQQQEKSEAGLYILDKMVAGETDVNPSDEIISGQNLQNEIDRYKKRIETRELASTVSILLMLSGGSVASWWFLLQMARLILIGSSRLKQFTSRIRRRLKHNGQQPVDIKLAEIEDSLAQQKKKGRRKRPSKILLKAGWHNLKPHKSRQSKIQTADVQQNPDELENPPDNSSKIAMLLSEQKQAFQQPATENSEPINNTLNDL</sequence>
<name>X1HXZ0_9ZZZZ</name>
<dbReference type="EMBL" id="BARU01027534">
    <property type="protein sequence ID" value="GAH75001.1"/>
    <property type="molecule type" value="Genomic_DNA"/>
</dbReference>
<evidence type="ECO:0000313" key="3">
    <source>
        <dbReference type="EMBL" id="GAH75001.1"/>
    </source>
</evidence>
<feature type="non-terminal residue" evidence="3">
    <location>
        <position position="236"/>
    </location>
</feature>